<reference evidence="4 5" key="1">
    <citation type="submission" date="2019-05" db="EMBL/GenBank/DDBJ databases">
        <title>The compact genome of Giardia muris reveals important steps in the evolution of intestinal protozoan parasites.</title>
        <authorList>
            <person name="Xu F."/>
            <person name="Jimenez-Gonzalez A."/>
            <person name="Einarsson E."/>
            <person name="Astvaldsson A."/>
            <person name="Peirasmaki D."/>
            <person name="Eckmann L."/>
            <person name="Andersson J.O."/>
            <person name="Svard S.G."/>
            <person name="Jerlstrom-Hultqvist J."/>
        </authorList>
    </citation>
    <scope>NUCLEOTIDE SEQUENCE [LARGE SCALE GENOMIC DNA]</scope>
    <source>
        <strain evidence="4 5">Roberts-Thomson</strain>
    </source>
</reference>
<keyword evidence="3" id="KW-0732">Signal</keyword>
<organism evidence="4 5">
    <name type="scientific">Giardia muris</name>
    <dbReference type="NCBI Taxonomy" id="5742"/>
    <lineage>
        <taxon>Eukaryota</taxon>
        <taxon>Metamonada</taxon>
        <taxon>Diplomonadida</taxon>
        <taxon>Hexamitidae</taxon>
        <taxon>Giardiinae</taxon>
        <taxon>Giardia</taxon>
    </lineage>
</organism>
<gene>
    <name evidence="4" type="ORF">GMRT_10350</name>
</gene>
<dbReference type="VEuPathDB" id="GiardiaDB:GMRT_10350"/>
<sequence>MASICFFLLIGTLLGQPLGVLDAASWLSSTEVIEFGTLAPNPLAEGILYGVRMLTGAQVVIALGASFLGSISEGIIHPSRVLPHLVIPLSQGGADREQNALETNFLTGSNDFYLVHMQGAGLYKLFQGYIHSAVCTGTGSYHYPQVSGIRLKYDGGCLINALDICESWTLKGTMCNSWRTVNTDELLLVVMESLIVENSLVPTIFEDVPIQKVNTTLRQGLLYFVRQFNGTIVLSTAQLHDELQELSTSVPLNPQALAFLCFFLALLAVSFIACKMDRPTNGRQQQDRDDSEPIDPGKLNKHMTRRDMLLFMAAPNGGDEVLDGEATSTPE</sequence>
<proteinExistence type="predicted"/>
<evidence type="ECO:0000313" key="4">
    <source>
        <dbReference type="EMBL" id="TNJ26451.1"/>
    </source>
</evidence>
<feature type="compositionally biased region" description="Basic and acidic residues" evidence="1">
    <location>
        <begin position="279"/>
        <end position="288"/>
    </location>
</feature>
<evidence type="ECO:0000256" key="3">
    <source>
        <dbReference type="SAM" id="SignalP"/>
    </source>
</evidence>
<evidence type="ECO:0000256" key="2">
    <source>
        <dbReference type="SAM" id="Phobius"/>
    </source>
</evidence>
<dbReference type="Proteomes" id="UP000315496">
    <property type="component" value="Chromosome 5"/>
</dbReference>
<keyword evidence="2" id="KW-0472">Membrane</keyword>
<accession>A0A4Z1T216</accession>
<protein>
    <submittedName>
        <fullName evidence="4">Uncharacterized protein</fullName>
    </submittedName>
</protein>
<name>A0A4Z1T216_GIAMU</name>
<dbReference type="EMBL" id="VDLU01000005">
    <property type="protein sequence ID" value="TNJ26451.1"/>
    <property type="molecule type" value="Genomic_DNA"/>
</dbReference>
<keyword evidence="5" id="KW-1185">Reference proteome</keyword>
<feature type="transmembrane region" description="Helical" evidence="2">
    <location>
        <begin position="256"/>
        <end position="274"/>
    </location>
</feature>
<keyword evidence="2" id="KW-0812">Transmembrane</keyword>
<keyword evidence="2" id="KW-1133">Transmembrane helix</keyword>
<evidence type="ECO:0000256" key="1">
    <source>
        <dbReference type="SAM" id="MobiDB-lite"/>
    </source>
</evidence>
<dbReference type="InterPro" id="IPR036907">
    <property type="entry name" value="5'-Nucleotdase_C_sf"/>
</dbReference>
<comment type="caution">
    <text evidence="4">The sequence shown here is derived from an EMBL/GenBank/DDBJ whole genome shotgun (WGS) entry which is preliminary data.</text>
</comment>
<dbReference type="GO" id="GO:0016787">
    <property type="term" value="F:hydrolase activity"/>
    <property type="evidence" value="ECO:0007669"/>
    <property type="project" value="InterPro"/>
</dbReference>
<evidence type="ECO:0000313" key="5">
    <source>
        <dbReference type="Proteomes" id="UP000315496"/>
    </source>
</evidence>
<feature type="chain" id="PRO_5021205803" evidence="3">
    <location>
        <begin position="16"/>
        <end position="331"/>
    </location>
</feature>
<feature type="region of interest" description="Disordered" evidence="1">
    <location>
        <begin position="279"/>
        <end position="300"/>
    </location>
</feature>
<dbReference type="AlphaFoldDB" id="A0A4Z1T216"/>
<dbReference type="SUPFAM" id="SSF55816">
    <property type="entry name" value="5'-nucleotidase (syn. UDP-sugar hydrolase), C-terminal domain"/>
    <property type="match status" value="1"/>
</dbReference>
<feature type="signal peptide" evidence="3">
    <location>
        <begin position="1"/>
        <end position="15"/>
    </location>
</feature>
<dbReference type="GO" id="GO:0009166">
    <property type="term" value="P:nucleotide catabolic process"/>
    <property type="evidence" value="ECO:0007669"/>
    <property type="project" value="InterPro"/>
</dbReference>